<dbReference type="Proteomes" id="UP000199163">
    <property type="component" value="Unassembled WGS sequence"/>
</dbReference>
<dbReference type="OrthoDB" id="9809622at2"/>
<protein>
    <submittedName>
        <fullName evidence="1">Glycosyltransferase involved in cell wall bisynthesis</fullName>
    </submittedName>
</protein>
<proteinExistence type="predicted"/>
<dbReference type="GO" id="GO:0016740">
    <property type="term" value="F:transferase activity"/>
    <property type="evidence" value="ECO:0007669"/>
    <property type="project" value="UniProtKB-KW"/>
</dbReference>
<evidence type="ECO:0000313" key="1">
    <source>
        <dbReference type="EMBL" id="SDI21316.1"/>
    </source>
</evidence>
<dbReference type="AlphaFoldDB" id="A0A1G8IQV3"/>
<reference evidence="1 2" key="1">
    <citation type="submission" date="2016-10" db="EMBL/GenBank/DDBJ databases">
        <authorList>
            <person name="de Groot N.N."/>
        </authorList>
    </citation>
    <scope>NUCLEOTIDE SEQUENCE [LARGE SCALE GENOMIC DNA]</scope>
    <source>
        <strain evidence="1 2">DSM 21632</strain>
    </source>
</reference>
<dbReference type="SUPFAM" id="SSF53756">
    <property type="entry name" value="UDP-Glycosyltransferase/glycogen phosphorylase"/>
    <property type="match status" value="1"/>
</dbReference>
<sequence>MAKRSIVIEPKPAYGRINPNKLGRILHLPYNAAGQMSSQANALKKIGINASFCDFYGSAYQYPTDIPSPIKNIPKMKREKAMLKFAQHCVSKFDIFHFHFGQTFTGYAYSDLPLLRSKGKKMVMNYWGTQIRRLSIAKQKNPFAIVKQTNENLIVSRLKTLSKYVDSAIVADHELLEYIDGYFKKIYLIKASVNQNVHPAYPNVHVKRPLVVHAPTHRGVKGTEFVLEAVHNLKKSFSFDFQLIEGMTNKEALRYYQQADVVIDQLRLGTYGTLAIENMFLGKPVVTYIRDDLQSKYPADLPIVSANPKTIETVLSNLIQNPKLRYRIGVKSRKFAEKYHLPEGIARQLITVYRDL</sequence>
<keyword evidence="2" id="KW-1185">Reference proteome</keyword>
<name>A0A1G8IQV3_9BACI</name>
<dbReference type="EMBL" id="FNDK01000025">
    <property type="protein sequence ID" value="SDI21316.1"/>
    <property type="molecule type" value="Genomic_DNA"/>
</dbReference>
<keyword evidence="1" id="KW-0808">Transferase</keyword>
<gene>
    <name evidence="1" type="ORF">SAMN05192534_12528</name>
</gene>
<organism evidence="1 2">
    <name type="scientific">Alteribacillus persepolensis</name>
    <dbReference type="NCBI Taxonomy" id="568899"/>
    <lineage>
        <taxon>Bacteria</taxon>
        <taxon>Bacillati</taxon>
        <taxon>Bacillota</taxon>
        <taxon>Bacilli</taxon>
        <taxon>Bacillales</taxon>
        <taxon>Bacillaceae</taxon>
        <taxon>Alteribacillus</taxon>
    </lineage>
</organism>
<dbReference type="STRING" id="568899.SAMN05192534_12528"/>
<accession>A0A1G8IQV3</accession>
<dbReference type="RefSeq" id="WP_091275925.1">
    <property type="nucleotide sequence ID" value="NZ_FNDK01000025.1"/>
</dbReference>
<evidence type="ECO:0000313" key="2">
    <source>
        <dbReference type="Proteomes" id="UP000199163"/>
    </source>
</evidence>
<dbReference type="Gene3D" id="3.40.50.2000">
    <property type="entry name" value="Glycogen Phosphorylase B"/>
    <property type="match status" value="1"/>
</dbReference>